<dbReference type="GO" id="GO:0042834">
    <property type="term" value="F:peptidoglycan binding"/>
    <property type="evidence" value="ECO:0007669"/>
    <property type="project" value="InterPro"/>
</dbReference>
<proteinExistence type="predicted"/>
<dbReference type="EMBL" id="PPCN01000009">
    <property type="protein sequence ID" value="POF29375.1"/>
    <property type="molecule type" value="Genomic_DNA"/>
</dbReference>
<feature type="region of interest" description="Disordered" evidence="1">
    <location>
        <begin position="555"/>
        <end position="585"/>
    </location>
</feature>
<evidence type="ECO:0000259" key="3">
    <source>
        <dbReference type="PROSITE" id="PS51724"/>
    </source>
</evidence>
<dbReference type="AlphaFoldDB" id="A0A2S3UNT9"/>
<evidence type="ECO:0000256" key="2">
    <source>
        <dbReference type="SAM" id="Phobius"/>
    </source>
</evidence>
<dbReference type="InterPro" id="IPR007730">
    <property type="entry name" value="SPOR-like_dom"/>
</dbReference>
<feature type="compositionally biased region" description="Low complexity" evidence="1">
    <location>
        <begin position="681"/>
        <end position="709"/>
    </location>
</feature>
<gene>
    <name evidence="4" type="ORF">CLV41_109151</name>
</gene>
<feature type="region of interest" description="Disordered" evidence="1">
    <location>
        <begin position="93"/>
        <end position="159"/>
    </location>
</feature>
<evidence type="ECO:0000313" key="4">
    <source>
        <dbReference type="EMBL" id="POF29375.1"/>
    </source>
</evidence>
<keyword evidence="5" id="KW-1185">Reference proteome</keyword>
<feature type="compositionally biased region" description="Low complexity" evidence="1">
    <location>
        <begin position="659"/>
        <end position="673"/>
    </location>
</feature>
<reference evidence="4 5" key="1">
    <citation type="submission" date="2018-01" db="EMBL/GenBank/DDBJ databases">
        <title>Genomic Encyclopedia of Archaeal and Bacterial Type Strains, Phase II (KMG-II): from individual species to whole genera.</title>
        <authorList>
            <person name="Goeker M."/>
        </authorList>
    </citation>
    <scope>NUCLEOTIDE SEQUENCE [LARGE SCALE GENOMIC DNA]</scope>
    <source>
        <strain evidence="4 5">DSM 17023</strain>
    </source>
</reference>
<organism evidence="4 5">
    <name type="scientific">Roseibium marinum</name>
    <dbReference type="NCBI Taxonomy" id="281252"/>
    <lineage>
        <taxon>Bacteria</taxon>
        <taxon>Pseudomonadati</taxon>
        <taxon>Pseudomonadota</taxon>
        <taxon>Alphaproteobacteria</taxon>
        <taxon>Hyphomicrobiales</taxon>
        <taxon>Stappiaceae</taxon>
        <taxon>Roseibium</taxon>
    </lineage>
</organism>
<sequence>MPGDTRGNERPAVEDPLVELARIVHRNKQSGAHVSGRVENTDYFAALNEVAGEQPAASDTAQGRIEPTFAATGTAQEPTDTAAEEGIFEGTSAAVSSEPAKIHGMNTPASAEISPDRQADVSALWPQQPDIAVSGGATHPVAGKPAEPLPPNPADPYQDYRQFSAPAEIPGAEDRTGLAPSVSLDLEQNLTAELEDELIGALRQSVDETANIAATEDLPQDVDQSPEEHAAYAVHSETGYRQPEFEAAVEVEQSDETGRTEQWEAAPSLAPVVSSDVTAPAVETDSEPRPQRPAIDENDFFAALTATHTEAGAQETARVGRNDDNPAGIDSLFADLDFPDPENRKRTPQAPTSQAAEARVSAAEIDDMTWPAAADSVPQVDEEETPPPPEGYDLDAVARAMQESDPSLSGAGVLPPHTSAEKAAMPHAREKSRRGLFVAAGILGIAVIGAAGFFMTDGDAVQVPSGPPPVISGLQEPLKIYPDKVAAADGNQSGKLIYDRVDGPGTSGPDRLVLPETPVPAELPPAPVGVNGDADLVPGSPKRVRTLVVRPDGTIISEGDPAAAAETPAIPAPSAPSSSGETDTPRVVATTPVISGADQPIAATGPVVSLDNSAAVPLPATPAIVAVNETATEAEASVPVATIPTVLPRKKPDAPVQVARAPEASAAPAPAAPQDGPLNLGQQASTPAPAAPAQTAPAPASTPSASGSIPPGTYIVQVTSQRTSAAASEAYSSLQRRFPAILGNREAVVVSADLGDRGVFYRARIPTGSRDDANSLCESLQSAGGDCFVRRQP</sequence>
<evidence type="ECO:0000256" key="1">
    <source>
        <dbReference type="SAM" id="MobiDB-lite"/>
    </source>
</evidence>
<comment type="caution">
    <text evidence="4">The sequence shown here is derived from an EMBL/GenBank/DDBJ whole genome shotgun (WGS) entry which is preliminary data.</text>
</comment>
<name>A0A2S3UNT9_9HYPH</name>
<feature type="region of interest" description="Disordered" evidence="1">
    <location>
        <begin position="217"/>
        <end position="428"/>
    </location>
</feature>
<keyword evidence="2" id="KW-0472">Membrane</keyword>
<dbReference type="Gene3D" id="3.30.70.1070">
    <property type="entry name" value="Sporulation related repeat"/>
    <property type="match status" value="1"/>
</dbReference>
<dbReference type="PROSITE" id="PS51724">
    <property type="entry name" value="SPOR"/>
    <property type="match status" value="1"/>
</dbReference>
<dbReference type="Proteomes" id="UP000236959">
    <property type="component" value="Unassembled WGS sequence"/>
</dbReference>
<keyword evidence="2" id="KW-0812">Transmembrane</keyword>
<dbReference type="OrthoDB" id="8479416at2"/>
<evidence type="ECO:0000313" key="5">
    <source>
        <dbReference type="Proteomes" id="UP000236959"/>
    </source>
</evidence>
<accession>A0A2S3UNT9</accession>
<protein>
    <submittedName>
        <fullName evidence="4">Sporulation related protein</fullName>
    </submittedName>
</protein>
<dbReference type="Pfam" id="PF05036">
    <property type="entry name" value="SPOR"/>
    <property type="match status" value="1"/>
</dbReference>
<keyword evidence="2" id="KW-1133">Transmembrane helix</keyword>
<dbReference type="InterPro" id="IPR036680">
    <property type="entry name" value="SPOR-like_sf"/>
</dbReference>
<feature type="region of interest" description="Disordered" evidence="1">
    <location>
        <begin position="653"/>
        <end position="709"/>
    </location>
</feature>
<dbReference type="RefSeq" id="WP_146048605.1">
    <property type="nucleotide sequence ID" value="NZ_PPCN01000009.1"/>
</dbReference>
<feature type="transmembrane region" description="Helical" evidence="2">
    <location>
        <begin position="435"/>
        <end position="455"/>
    </location>
</feature>
<feature type="domain" description="SPOR" evidence="3">
    <location>
        <begin position="708"/>
        <end position="792"/>
    </location>
</feature>